<sequence length="221" mass="25449">MATDEQRLQEHIIEQTIAHVPRGFLNEAMERIRRAYDEEYSEVQHSKTTLEEQRIFKLTQNRCFRVDWDFVQAATAHGLAATAKSLPLNKWHHAYVTSGAFGMTQSYVQRIGDLPHPARFREALAASARCPRLPIDDDAEIYDLKKFYALLAHNPVGRKFRQEEQKLGSLMFCVPSHDMRAWSVSISVPELLALYPEEKKVAKPTREPAWKAGTERKTVEK</sequence>
<dbReference type="RefSeq" id="WP_169624551.1">
    <property type="nucleotide sequence ID" value="NZ_JABBNT010000002.1"/>
</dbReference>
<dbReference type="Proteomes" id="UP000539372">
    <property type="component" value="Unassembled WGS sequence"/>
</dbReference>
<dbReference type="AlphaFoldDB" id="A0A7Y0HE20"/>
<gene>
    <name evidence="2" type="ORF">HH303_07185</name>
</gene>
<evidence type="ECO:0000256" key="1">
    <source>
        <dbReference type="SAM" id="MobiDB-lite"/>
    </source>
</evidence>
<dbReference type="EMBL" id="JABBNT010000002">
    <property type="protein sequence ID" value="NMM44255.1"/>
    <property type="molecule type" value="Genomic_DNA"/>
</dbReference>
<organism evidence="2 3">
    <name type="scientific">Pacificispira spongiicola</name>
    <dbReference type="NCBI Taxonomy" id="2729598"/>
    <lineage>
        <taxon>Bacteria</taxon>
        <taxon>Pseudomonadati</taxon>
        <taxon>Pseudomonadota</taxon>
        <taxon>Alphaproteobacteria</taxon>
        <taxon>Rhodospirillales</taxon>
        <taxon>Rhodospirillaceae</taxon>
        <taxon>Pacificispira</taxon>
    </lineage>
</organism>
<protein>
    <submittedName>
        <fullName evidence="2">Uncharacterized protein</fullName>
    </submittedName>
</protein>
<name>A0A7Y0HE20_9PROT</name>
<evidence type="ECO:0000313" key="2">
    <source>
        <dbReference type="EMBL" id="NMM44255.1"/>
    </source>
</evidence>
<proteinExistence type="predicted"/>
<comment type="caution">
    <text evidence="2">The sequence shown here is derived from an EMBL/GenBank/DDBJ whole genome shotgun (WGS) entry which is preliminary data.</text>
</comment>
<reference evidence="2 3" key="1">
    <citation type="submission" date="2020-04" db="EMBL/GenBank/DDBJ databases">
        <title>Rhodospirillaceae bacterium KN72 isolated from deep sea.</title>
        <authorList>
            <person name="Zhang D.-C."/>
        </authorList>
    </citation>
    <scope>NUCLEOTIDE SEQUENCE [LARGE SCALE GENOMIC DNA]</scope>
    <source>
        <strain evidence="2 3">KN72</strain>
    </source>
</reference>
<keyword evidence="3" id="KW-1185">Reference proteome</keyword>
<evidence type="ECO:0000313" key="3">
    <source>
        <dbReference type="Proteomes" id="UP000539372"/>
    </source>
</evidence>
<feature type="region of interest" description="Disordered" evidence="1">
    <location>
        <begin position="201"/>
        <end position="221"/>
    </location>
</feature>
<accession>A0A7Y0HE20</accession>